<dbReference type="GO" id="GO:0006270">
    <property type="term" value="P:DNA replication initiation"/>
    <property type="evidence" value="ECO:0007669"/>
    <property type="project" value="TreeGrafter"/>
</dbReference>
<dbReference type="EMBL" id="KQ460367">
    <property type="protein sequence ID" value="KPJ15524.1"/>
    <property type="molecule type" value="Genomic_DNA"/>
</dbReference>
<feature type="compositionally biased region" description="Low complexity" evidence="1">
    <location>
        <begin position="40"/>
        <end position="49"/>
    </location>
</feature>
<dbReference type="InParanoid" id="A0A194RDI6"/>
<dbReference type="AlphaFoldDB" id="A0A194RDI6"/>
<dbReference type="InterPro" id="IPR016903">
    <property type="entry name" value="Nucleolar_cplx-assoc_3"/>
</dbReference>
<feature type="compositionally biased region" description="Basic residues" evidence="1">
    <location>
        <begin position="1"/>
        <end position="14"/>
    </location>
</feature>
<dbReference type="Proteomes" id="UP000053240">
    <property type="component" value="Unassembled WGS sequence"/>
</dbReference>
<dbReference type="PANTHER" id="PTHR14428:SF5">
    <property type="entry name" value="NUCLEOLAR COMPLEX PROTEIN 3 HOMOLOG"/>
    <property type="match status" value="1"/>
</dbReference>
<feature type="compositionally biased region" description="Basic residues" evidence="1">
    <location>
        <begin position="21"/>
        <end position="39"/>
    </location>
</feature>
<feature type="region of interest" description="Disordered" evidence="1">
    <location>
        <begin position="1"/>
        <end position="207"/>
    </location>
</feature>
<evidence type="ECO:0000256" key="1">
    <source>
        <dbReference type="SAM" id="MobiDB-lite"/>
    </source>
</evidence>
<feature type="compositionally biased region" description="Acidic residues" evidence="1">
    <location>
        <begin position="163"/>
        <end position="180"/>
    </location>
</feature>
<dbReference type="GO" id="GO:0005730">
    <property type="term" value="C:nucleolus"/>
    <property type="evidence" value="ECO:0007669"/>
    <property type="project" value="TreeGrafter"/>
</dbReference>
<dbReference type="PANTHER" id="PTHR14428">
    <property type="entry name" value="NUCLEOLAR COMPLEX PROTEIN 3"/>
    <property type="match status" value="1"/>
</dbReference>
<evidence type="ECO:0000313" key="2">
    <source>
        <dbReference type="EMBL" id="KPJ15524.1"/>
    </source>
</evidence>
<evidence type="ECO:0000313" key="3">
    <source>
        <dbReference type="Proteomes" id="UP000053240"/>
    </source>
</evidence>
<reference evidence="2 3" key="1">
    <citation type="journal article" date="2015" name="Nat. Commun.">
        <title>Outbred genome sequencing and CRISPR/Cas9 gene editing in butterflies.</title>
        <authorList>
            <person name="Li X."/>
            <person name="Fan D."/>
            <person name="Zhang W."/>
            <person name="Liu G."/>
            <person name="Zhang L."/>
            <person name="Zhao L."/>
            <person name="Fang X."/>
            <person name="Chen L."/>
            <person name="Dong Y."/>
            <person name="Chen Y."/>
            <person name="Ding Y."/>
            <person name="Zhao R."/>
            <person name="Feng M."/>
            <person name="Zhu Y."/>
            <person name="Feng Y."/>
            <person name="Jiang X."/>
            <person name="Zhu D."/>
            <person name="Xiang H."/>
            <person name="Feng X."/>
            <person name="Li S."/>
            <person name="Wang J."/>
            <person name="Zhang G."/>
            <person name="Kronforst M.R."/>
            <person name="Wang W."/>
        </authorList>
    </citation>
    <scope>NUCLEOTIDE SEQUENCE [LARGE SCALE GENOMIC DNA]</scope>
    <source>
        <strain evidence="2">Ya'a_city_454_Pm</strain>
        <tissue evidence="2">Whole body</tissue>
    </source>
</reference>
<name>A0A194RDI6_PAPMA</name>
<dbReference type="FunCoup" id="A0A194RDI6">
    <property type="interactions" value="1727"/>
</dbReference>
<feature type="compositionally biased region" description="Basic and acidic residues" evidence="1">
    <location>
        <begin position="130"/>
        <end position="143"/>
    </location>
</feature>
<keyword evidence="3" id="KW-1185">Reference proteome</keyword>
<feature type="compositionally biased region" description="Basic and acidic residues" evidence="1">
    <location>
        <begin position="153"/>
        <end position="162"/>
    </location>
</feature>
<dbReference type="GO" id="GO:0003682">
    <property type="term" value="F:chromatin binding"/>
    <property type="evidence" value="ECO:0007669"/>
    <property type="project" value="TreeGrafter"/>
</dbReference>
<dbReference type="STRING" id="76193.A0A194RDI6"/>
<protein>
    <submittedName>
        <fullName evidence="2">Nucleolar complex protein 3-like</fullName>
    </submittedName>
</protein>
<proteinExistence type="predicted"/>
<feature type="compositionally biased region" description="Acidic residues" evidence="1">
    <location>
        <begin position="62"/>
        <end position="71"/>
    </location>
</feature>
<organism evidence="2 3">
    <name type="scientific">Papilio machaon</name>
    <name type="common">Old World swallowtail butterfly</name>
    <dbReference type="NCBI Taxonomy" id="76193"/>
    <lineage>
        <taxon>Eukaryota</taxon>
        <taxon>Metazoa</taxon>
        <taxon>Ecdysozoa</taxon>
        <taxon>Arthropoda</taxon>
        <taxon>Hexapoda</taxon>
        <taxon>Insecta</taxon>
        <taxon>Pterygota</taxon>
        <taxon>Neoptera</taxon>
        <taxon>Endopterygota</taxon>
        <taxon>Lepidoptera</taxon>
        <taxon>Glossata</taxon>
        <taxon>Ditrysia</taxon>
        <taxon>Papilionoidea</taxon>
        <taxon>Papilionidae</taxon>
        <taxon>Papilioninae</taxon>
        <taxon>Papilio</taxon>
    </lineage>
</organism>
<accession>A0A194RDI6</accession>
<sequence>MAKKGKVKISKVKRNNQTTNKMRKQGKLRLQRHKNKVQKQKQPTQTQEPIYSSDSDAASGDEWADMLDEEEQKYILGRIAKQPNLLSNVPEEDKKEQKKPKKRKITQDRTIDTAVSSDSGAESETDNSEVEEKYEAEMAERPAKKMRPLLPIKTKDGILERSEECEDTDSDEEQPDEAPETSESKQEESQDSDSGMEVTGEEGEGTEEVVTAVQLLAARRDKLKHEKLRIGALCSSLLENPEKKILGHDYTEDSCQLEYFKPDSPACRAMDFAPISPNDHIGGVSLKPYSLQYDHVTPLGTVYTVNHTVLNITFSNIKWKTMKFRFQFSKQKNSDNHCRNIVISNNVTINDQSMFYYDCYWPISDGNPNGQSHILDFEATDDVVVNRGQYYFNIPTPQMLTKKLKEVEKELLETEARENSEARKKQLTEVTKTVFHIYFRILKTAPKSQLLEAVLNGLAKFSHVINVEYYSELVSLLARLCADEELSARARLQCARAALAVLAAAGDALNFDPAHFHADVYANAIHVHAGNI</sequence>
<gene>
    <name evidence="2" type="ORF">RR48_09453</name>
</gene>